<name>A0A0F9HZP8_9ZZZZ</name>
<dbReference type="InterPro" id="IPR055645">
    <property type="entry name" value="DpdA"/>
</dbReference>
<comment type="caution">
    <text evidence="2">The sequence shown here is derived from an EMBL/GenBank/DDBJ whole genome shotgun (WGS) entry which is preliminary data.</text>
</comment>
<dbReference type="Pfam" id="PF23859">
    <property type="entry name" value="DpdA"/>
    <property type="match status" value="1"/>
</dbReference>
<sequence length="274" mass="29968">MQLTLLEEPHDRVDLRFYLGTHMSPWLHNGHARGPLFVSIRRLRSRVSPFPAATGPDAIDSGAYTELAQHGEWKTTPKQYVADIRRVVASLGMPDFVVAQDYMCDPGTLAATGLTVDEHQRRSVDNAVALRELAPEIRWLPVLQGASARDYLRHGAMYEAASVPLRDSLVGLGSIVRRQHRPEVAYLARELSEGGLRLHGFGVKVSGVGLLGRYLASCDSIAWSYWARRDGVQGAANSQNVAEAYRDVVDAVAAGRGSTVAMDRFLASMGPDCS</sequence>
<gene>
    <name evidence="2" type="ORF">LCGC14_1640500</name>
</gene>
<dbReference type="AlphaFoldDB" id="A0A0F9HZP8"/>
<organism evidence="2">
    <name type="scientific">marine sediment metagenome</name>
    <dbReference type="NCBI Taxonomy" id="412755"/>
    <lineage>
        <taxon>unclassified sequences</taxon>
        <taxon>metagenomes</taxon>
        <taxon>ecological metagenomes</taxon>
    </lineage>
</organism>
<feature type="domain" description="DeoxyPurine in DNA protein A" evidence="1">
    <location>
        <begin position="16"/>
        <end position="231"/>
    </location>
</feature>
<protein>
    <recommendedName>
        <fullName evidence="1">DeoxyPurine in DNA protein A domain-containing protein</fullName>
    </recommendedName>
</protein>
<proteinExistence type="predicted"/>
<accession>A0A0F9HZP8</accession>
<evidence type="ECO:0000259" key="1">
    <source>
        <dbReference type="Pfam" id="PF23859"/>
    </source>
</evidence>
<dbReference type="EMBL" id="LAZR01013666">
    <property type="protein sequence ID" value="KKM20936.1"/>
    <property type="molecule type" value="Genomic_DNA"/>
</dbReference>
<reference evidence="2" key="1">
    <citation type="journal article" date="2015" name="Nature">
        <title>Complex archaea that bridge the gap between prokaryotes and eukaryotes.</title>
        <authorList>
            <person name="Spang A."/>
            <person name="Saw J.H."/>
            <person name="Jorgensen S.L."/>
            <person name="Zaremba-Niedzwiedzka K."/>
            <person name="Martijn J."/>
            <person name="Lind A.E."/>
            <person name="van Eijk R."/>
            <person name="Schleper C."/>
            <person name="Guy L."/>
            <person name="Ettema T.J."/>
        </authorList>
    </citation>
    <scope>NUCLEOTIDE SEQUENCE</scope>
</reference>
<evidence type="ECO:0000313" key="2">
    <source>
        <dbReference type="EMBL" id="KKM20936.1"/>
    </source>
</evidence>